<reference evidence="6" key="1">
    <citation type="submission" date="2021-08" db="EMBL/GenBank/DDBJ databases">
        <title>Sphingopyxis panaciterrulae sp. nov., isolated from the surface water of the Yellow Sea.</title>
        <authorList>
            <person name="Gao Z."/>
            <person name="Zhang D."/>
            <person name="Zhang A."/>
        </authorList>
    </citation>
    <scope>NUCLEOTIDE SEQUENCE</scope>
    <source>
        <strain evidence="6">XHP0097</strain>
    </source>
</reference>
<dbReference type="PANTHER" id="PTHR44858:SF1">
    <property type="entry name" value="UDP-N-ACETYLGLUCOSAMINE--PEPTIDE N-ACETYLGLUCOSAMINYLTRANSFERASE SPINDLY-RELATED"/>
    <property type="match status" value="1"/>
</dbReference>
<proteinExistence type="predicted"/>
<name>A0ABS7MFP6_9SPHN</name>
<evidence type="ECO:0000256" key="3">
    <source>
        <dbReference type="PROSITE-ProRule" id="PRU00339"/>
    </source>
</evidence>
<feature type="signal peptide" evidence="4">
    <location>
        <begin position="1"/>
        <end position="21"/>
    </location>
</feature>
<feature type="domain" description="DUF3857" evidence="5">
    <location>
        <begin position="65"/>
        <end position="222"/>
    </location>
</feature>
<keyword evidence="2 3" id="KW-0802">TPR repeat</keyword>
<dbReference type="Pfam" id="PF14559">
    <property type="entry name" value="TPR_19"/>
    <property type="match status" value="1"/>
</dbReference>
<dbReference type="InterPro" id="IPR024618">
    <property type="entry name" value="DUF3857"/>
</dbReference>
<dbReference type="SUPFAM" id="SSF48452">
    <property type="entry name" value="TPR-like"/>
    <property type="match status" value="1"/>
</dbReference>
<evidence type="ECO:0000259" key="5">
    <source>
        <dbReference type="Pfam" id="PF12969"/>
    </source>
</evidence>
<dbReference type="Gene3D" id="3.10.620.30">
    <property type="match status" value="1"/>
</dbReference>
<dbReference type="PANTHER" id="PTHR44858">
    <property type="entry name" value="TETRATRICOPEPTIDE REPEAT PROTEIN 6"/>
    <property type="match status" value="1"/>
</dbReference>
<dbReference type="Gene3D" id="1.25.40.10">
    <property type="entry name" value="Tetratricopeptide repeat domain"/>
    <property type="match status" value="2"/>
</dbReference>
<dbReference type="PROSITE" id="PS50005">
    <property type="entry name" value="TPR"/>
    <property type="match status" value="2"/>
</dbReference>
<feature type="repeat" description="TPR" evidence="3">
    <location>
        <begin position="851"/>
        <end position="884"/>
    </location>
</feature>
<feature type="chain" id="PRO_5045050362" evidence="4">
    <location>
        <begin position="22"/>
        <end position="929"/>
    </location>
</feature>
<evidence type="ECO:0000256" key="4">
    <source>
        <dbReference type="SAM" id="SignalP"/>
    </source>
</evidence>
<feature type="repeat" description="TPR" evidence="3">
    <location>
        <begin position="714"/>
        <end position="747"/>
    </location>
</feature>
<protein>
    <submittedName>
        <fullName evidence="6">DUF3857 domain-containing protein</fullName>
    </submittedName>
</protein>
<gene>
    <name evidence="6" type="ORF">K5P26_11940</name>
</gene>
<keyword evidence="4" id="KW-0732">Signal</keyword>
<organism evidence="6 7">
    <name type="scientific">Sphingopyxis jiangsuensis</name>
    <dbReference type="NCBI Taxonomy" id="2871171"/>
    <lineage>
        <taxon>Bacteria</taxon>
        <taxon>Pseudomonadati</taxon>
        <taxon>Pseudomonadota</taxon>
        <taxon>Alphaproteobacteria</taxon>
        <taxon>Sphingomonadales</taxon>
        <taxon>Sphingomonadaceae</taxon>
        <taxon>Sphingopyxis</taxon>
    </lineage>
</organism>
<comment type="caution">
    <text evidence="6">The sequence shown here is derived from an EMBL/GenBank/DDBJ whole genome shotgun (WGS) entry which is preliminary data.</text>
</comment>
<dbReference type="Pfam" id="PF12969">
    <property type="entry name" value="DUF3857"/>
    <property type="match status" value="1"/>
</dbReference>
<dbReference type="Gene3D" id="2.60.40.3140">
    <property type="match status" value="1"/>
</dbReference>
<sequence>MRSIAVLLAASALAPCAPAFAADTPTYGSPADWVVPTTAPLAIGDASTPWVLGDQQLLIEADKRSTFTDNAFYIASADSLRNWNDLQFVWHPDRDDLIVHRIEIIRDGATIDLLGQGMKLTVLRREKDYEQKTIDGLLTATASIEDLRVGDTVRFSVTTVERSDVLAGNGEAIIDVQARPATIAQGTVRVLWPTALPVKWKAFGKGVTPEIKDKGGFRILSLTQPVVKQDELPTDTPLRFRRPPGLEFSTFPGWADLSRTMAPLYATSGTIADGGTLAAAVDRIASASTDPKLRAAQALALVQNEIRYLYNGLANGNYVPQTPEQTWTLRYGDCKAKTLLLLAVLDRLGIEAVPTLVHSSFGDALPDRLPTLAAFDHVVVQARIDGTDYWLDGTTAGTHIEDLADVPPFGHALPLTTDGHTLAALPVREPARPHIQIAIDYDQSAGSAFPPLFDIDFTVRGELAARIATMKAQATPDQLRDAAQAALGNLINNGQIHSRTIEVDEANGTTTVRASGIGNLIWRRDEPRPYVTLDGLVQDFDVRADRARAAWRDIPVAGGPSSLIVRKISLKLPDRAGYSTEGDAQANLSIAGIALRRDARLDGARLEQRETIWSSGVEVAAADLPAARAQVAAAKQRLFRLRAPEGAPTRVAEIAEAKKAGRLAPLLAAYQKAIDDDPDEANGYLNRAAFYAGIFEPRAAIADVDEALKREADADTFLRRAGLYNAIGDHKRALADVDEALQLDPGSESALAFKIETLTDAGRIDEALALADEQIATAKDRRGWVTLKAEALGKAGRADEGTALLDEALVERPGDPGLLNNLCWLKGTRSVALESALKDCTRAIELTDSPAAVLDSRALVFYRLGRLEEARADLDAALKLHPDVPATLFMRGIVRLRENDREGAQGDLALARMQSARIDSIYAGYGIKP</sequence>
<dbReference type="EMBL" id="JAILXK010000002">
    <property type="protein sequence ID" value="MBY4637850.1"/>
    <property type="molecule type" value="Genomic_DNA"/>
</dbReference>
<accession>A0ABS7MFP6</accession>
<dbReference type="SMART" id="SM00028">
    <property type="entry name" value="TPR"/>
    <property type="match status" value="2"/>
</dbReference>
<dbReference type="SUPFAM" id="SSF54001">
    <property type="entry name" value="Cysteine proteinases"/>
    <property type="match status" value="1"/>
</dbReference>
<evidence type="ECO:0000256" key="2">
    <source>
        <dbReference type="ARBA" id="ARBA00022803"/>
    </source>
</evidence>
<dbReference type="InterPro" id="IPR038765">
    <property type="entry name" value="Papain-like_cys_pep_sf"/>
</dbReference>
<dbReference type="Proteomes" id="UP001166571">
    <property type="component" value="Unassembled WGS sequence"/>
</dbReference>
<keyword evidence="1" id="KW-0677">Repeat</keyword>
<evidence type="ECO:0000313" key="7">
    <source>
        <dbReference type="Proteomes" id="UP001166571"/>
    </source>
</evidence>
<evidence type="ECO:0000313" key="6">
    <source>
        <dbReference type="EMBL" id="MBY4637850.1"/>
    </source>
</evidence>
<dbReference type="RefSeq" id="WP_222136979.1">
    <property type="nucleotide sequence ID" value="NZ_JAILXK010000002.1"/>
</dbReference>
<dbReference type="InterPro" id="IPR050498">
    <property type="entry name" value="Ycf3"/>
</dbReference>
<keyword evidence="7" id="KW-1185">Reference proteome</keyword>
<dbReference type="InterPro" id="IPR019734">
    <property type="entry name" value="TPR_rpt"/>
</dbReference>
<dbReference type="InterPro" id="IPR011990">
    <property type="entry name" value="TPR-like_helical_dom_sf"/>
</dbReference>
<evidence type="ECO:0000256" key="1">
    <source>
        <dbReference type="ARBA" id="ARBA00022737"/>
    </source>
</evidence>